<dbReference type="InterPro" id="IPR003593">
    <property type="entry name" value="AAA+_ATPase"/>
</dbReference>
<dbReference type="KEGG" id="fax:FUAX_11350"/>
<dbReference type="Gene3D" id="3.40.50.300">
    <property type="entry name" value="P-loop containing nucleotide triphosphate hydrolases"/>
    <property type="match status" value="2"/>
</dbReference>
<dbReference type="PANTHER" id="PTHR10887:SF495">
    <property type="entry name" value="HELICASE SENATAXIN ISOFORM X1-RELATED"/>
    <property type="match status" value="1"/>
</dbReference>
<dbReference type="Pfam" id="PF13086">
    <property type="entry name" value="AAA_11"/>
    <property type="match status" value="1"/>
</dbReference>
<dbReference type="InterPro" id="IPR045055">
    <property type="entry name" value="DNA2/NAM7-like"/>
</dbReference>
<keyword evidence="4" id="KW-1185">Reference proteome</keyword>
<dbReference type="Proteomes" id="UP001348817">
    <property type="component" value="Chromosome"/>
</dbReference>
<feature type="coiled-coil region" evidence="1">
    <location>
        <begin position="380"/>
        <end position="407"/>
    </location>
</feature>
<dbReference type="InterPro" id="IPR041677">
    <property type="entry name" value="DNA2/NAM7_AAA_11"/>
</dbReference>
<dbReference type="CDD" id="cd18808">
    <property type="entry name" value="SF1_C_Upf1"/>
    <property type="match status" value="1"/>
</dbReference>
<gene>
    <name evidence="3" type="ORF">FUAX_11350</name>
</gene>
<keyword evidence="1" id="KW-0175">Coiled coil</keyword>
<name>A0AAU9CKZ3_9BACT</name>
<dbReference type="InterPro" id="IPR027417">
    <property type="entry name" value="P-loop_NTPase"/>
</dbReference>
<sequence length="927" mass="103335">MLDTKKREAVGVDKRTVTQRIVSFFKACYQADNRDLNLPNFFSAKVENRLVLWSNEALSGELGRFPVPEEWAKECQANLEEYSKEKSLHLCGISLCGKAKVAGRNQTIVAPLVLIPVALHLEAEGYVAIPDFEKIRVNQSALRFLSPQDGKEDSALDTTLERFPVGPVSEGNLSEITALLESQFRDVDTTALLDYPSVYDEKQTKTFTRKASDVFYLLPTAGLGVLRASSVSLGVISELDFMSKEGPISPVVEGLFGPSQEPAPIPGEPLSPVTLNGAQAGILDAVRKRRHTLVVGPPGTGKSFTIAALAADFMRRGKSVLIVSQTDQAVDVIANKISEDFGLPDVAVRGGRSSYKKQLLARLENILGNVSAPTGKPVDLKSSLSKIRKLTKKIGALERRLEKREVLERKRGEFFTSDKEGLFARLSSDFYKWDLSRRRPYHVLTKSYLEALEKRNLTVRRYLGDSFDFYLRKTLREHRQSLVKFMRALRARTMNRKDAFFEESSFADAVLGAMPLWLMKLSDLASTLPFDSSLFDLVIVDEAGQCDMASSLPALQRAKRAVVVGDPKQLRHVSFLSRARQEMLKGRSGLPNDVVADLDFRKKSLLDYFLENISSQDGVHFLDEHFRSHPDIIEFSNRKFYDNRLKIMSRRPEALLQDSVFLERLDGNRNEKGINTEEAEAVIGRVRQLVEAEKDMPADLAQSVGILAPLRDQADHLEEAIAVAFGAETQERHRMLVGTPYSFQGEERDIMLLSIGLDDASHASAHYHVNKADVFNVSVTRARTKQYVFTSLTEAGERKGSLLSDYLGGVKAKDNGASLPRKQEKSPSDRFLAEVAGALAEAGIHLFSYDYHVAGLGVDLLVEHAGEFYCVDLIGFPGDLEEAFPLERYRMLERVGLRVFPLAYGAWVCDRQKAIGDLLAFIQNEGS</sequence>
<protein>
    <recommendedName>
        <fullName evidence="2">AAA+ ATPase domain-containing protein</fullName>
    </recommendedName>
</protein>
<dbReference type="PANTHER" id="PTHR10887">
    <property type="entry name" value="DNA2/NAM7 HELICASE FAMILY"/>
    <property type="match status" value="1"/>
</dbReference>
<evidence type="ECO:0000313" key="4">
    <source>
        <dbReference type="Proteomes" id="UP001348817"/>
    </source>
</evidence>
<evidence type="ECO:0000256" key="1">
    <source>
        <dbReference type="SAM" id="Coils"/>
    </source>
</evidence>
<feature type="domain" description="AAA+ ATPase" evidence="2">
    <location>
        <begin position="288"/>
        <end position="587"/>
    </location>
</feature>
<dbReference type="InterPro" id="IPR047187">
    <property type="entry name" value="SF1_C_Upf1"/>
</dbReference>
<dbReference type="GO" id="GO:0004386">
    <property type="term" value="F:helicase activity"/>
    <property type="evidence" value="ECO:0007669"/>
    <property type="project" value="InterPro"/>
</dbReference>
<dbReference type="Pfam" id="PF13087">
    <property type="entry name" value="AAA_12"/>
    <property type="match status" value="1"/>
</dbReference>
<evidence type="ECO:0000313" key="3">
    <source>
        <dbReference type="EMBL" id="BDD08703.1"/>
    </source>
</evidence>
<proteinExistence type="predicted"/>
<dbReference type="AlphaFoldDB" id="A0AAU9CKZ3"/>
<organism evidence="3 4">
    <name type="scientific">Fulvitalea axinellae</name>
    <dbReference type="NCBI Taxonomy" id="1182444"/>
    <lineage>
        <taxon>Bacteria</taxon>
        <taxon>Pseudomonadati</taxon>
        <taxon>Bacteroidota</taxon>
        <taxon>Cytophagia</taxon>
        <taxon>Cytophagales</taxon>
        <taxon>Persicobacteraceae</taxon>
        <taxon>Fulvitalea</taxon>
    </lineage>
</organism>
<dbReference type="RefSeq" id="WP_338393945.1">
    <property type="nucleotide sequence ID" value="NZ_AP025314.1"/>
</dbReference>
<dbReference type="EMBL" id="AP025314">
    <property type="protein sequence ID" value="BDD08703.1"/>
    <property type="molecule type" value="Genomic_DNA"/>
</dbReference>
<dbReference type="InterPro" id="IPR041679">
    <property type="entry name" value="DNA2/NAM7-like_C"/>
</dbReference>
<accession>A0AAU9CKZ3</accession>
<evidence type="ECO:0000259" key="2">
    <source>
        <dbReference type="SMART" id="SM00382"/>
    </source>
</evidence>
<dbReference type="SUPFAM" id="SSF52540">
    <property type="entry name" value="P-loop containing nucleoside triphosphate hydrolases"/>
    <property type="match status" value="1"/>
</dbReference>
<reference evidence="3 4" key="1">
    <citation type="submission" date="2021-12" db="EMBL/GenBank/DDBJ databases">
        <title>Genome sequencing of bacteria with rrn-lacking chromosome and rrn-plasmid.</title>
        <authorList>
            <person name="Anda M."/>
            <person name="Iwasaki W."/>
        </authorList>
    </citation>
    <scope>NUCLEOTIDE SEQUENCE [LARGE SCALE GENOMIC DNA]</scope>
    <source>
        <strain evidence="3 4">DSM 100852</strain>
    </source>
</reference>
<dbReference type="SMART" id="SM00382">
    <property type="entry name" value="AAA"/>
    <property type="match status" value="1"/>
</dbReference>